<dbReference type="InterPro" id="IPR018060">
    <property type="entry name" value="HTH_AraC"/>
</dbReference>
<dbReference type="Gene3D" id="1.10.10.60">
    <property type="entry name" value="Homeodomain-like"/>
    <property type="match status" value="2"/>
</dbReference>
<evidence type="ECO:0000256" key="3">
    <source>
        <dbReference type="ARBA" id="ARBA00023163"/>
    </source>
</evidence>
<organism evidence="6 7">
    <name type="scientific">Candidatus Galacturonatibacter soehngenii</name>
    <dbReference type="NCBI Taxonomy" id="2307010"/>
    <lineage>
        <taxon>Bacteria</taxon>
        <taxon>Bacillati</taxon>
        <taxon>Bacillota</taxon>
        <taxon>Clostridia</taxon>
        <taxon>Lachnospirales</taxon>
        <taxon>Lachnospiraceae</taxon>
        <taxon>Candidatus Galacturonatibacter</taxon>
    </lineage>
</organism>
<keyword evidence="4" id="KW-0472">Membrane</keyword>
<evidence type="ECO:0000313" key="7">
    <source>
        <dbReference type="Proteomes" id="UP000461768"/>
    </source>
</evidence>
<reference evidence="6 7" key="1">
    <citation type="submission" date="2019-09" db="EMBL/GenBank/DDBJ databases">
        <authorList>
            <person name="Valk L.C."/>
        </authorList>
    </citation>
    <scope>NUCLEOTIDE SEQUENCE [LARGE SCALE GENOMIC DNA]</scope>
    <source>
        <strain evidence="6">GalUA</strain>
    </source>
</reference>
<evidence type="ECO:0000256" key="1">
    <source>
        <dbReference type="ARBA" id="ARBA00023015"/>
    </source>
</evidence>
<dbReference type="GO" id="GO:0043565">
    <property type="term" value="F:sequence-specific DNA binding"/>
    <property type="evidence" value="ECO:0007669"/>
    <property type="project" value="InterPro"/>
</dbReference>
<dbReference type="PROSITE" id="PS01124">
    <property type="entry name" value="HTH_ARAC_FAMILY_2"/>
    <property type="match status" value="1"/>
</dbReference>
<feature type="domain" description="HTH araC/xylS-type" evidence="5">
    <location>
        <begin position="696"/>
        <end position="797"/>
    </location>
</feature>
<gene>
    <name evidence="6" type="ORF">F7O84_06810</name>
</gene>
<keyword evidence="4" id="KW-1133">Transmembrane helix</keyword>
<sequence length="803" mass="93699">MCIIMQLICHIDWGYAMLEKIKQKEWMSIFFGKINYRNRILWYLLVIVFAPIIILGLFSYRTYVTEVTRNVNLSTQATANQVKNQVDSVLINIKKSYLEVEDTDEVKWLLNTFISYSDYTELVKAIDVLDGSTYLSEYIDGFTFINFNTGWILSNRGLYEYKDVENKEDIDMLYRYEANTLVRNFWLNRIGFTQPIKMKREIVNLNNLSFICKLPAKSKEPYSLMIINIDQAKLQKMIGDNLGNNDITVLDSNDSLIYTTNQEIYKYCEQRGENLSSEKVQTIKLENGQVYNVAVAASDEMGWKYVVSYDTNNIKNAADKILSFSIVMIAIVILGFGMAILATKRIYEPVLDLTDHVHEMANVNRTKKKENEFEFITKSIDNLVGKNNALEKLMEGQQGQLREFFHLRLVRNEIKKNQLEQYLTRLKLRPQKYLGVISINIRSQDAFEEYDETKQDAVRIAVIENMPEEILEQLFMSPICSAKVMVMSVTHDNKEELEANILRIFDSFAKYVKQHYHMEINFGVSKIFKDLYLYQAAYHESLEALKNSEVFCDKQEDQKLNEFEADSQIMFYSDITNNANRFVYNTAFEGEIKEAVDLCDRERAFRTVDKFIEELTSKKITSNECSFYMHRFLISIILIASNAGLVINDIFGQEANNIFLNFNQLYDMDKMTSFFKYKVVTPIILELSKFRTNRTTEIMENIQRLVEETKGDITLAECAERLGYHPSYIWKIMKLEKNITFSDYIAEYKVLEAKRMLTTTSLTVADIAATLNYTNTQNFIRFFSKHVGTTPGKFRQDYNKVLD</sequence>
<dbReference type="PANTHER" id="PTHR43280:SF2">
    <property type="entry name" value="HTH-TYPE TRANSCRIPTIONAL REGULATOR EXSA"/>
    <property type="match status" value="1"/>
</dbReference>
<dbReference type="InterPro" id="IPR018062">
    <property type="entry name" value="HTH_AraC-typ_CS"/>
</dbReference>
<dbReference type="OrthoDB" id="1975037at2"/>
<dbReference type="SUPFAM" id="SSF46689">
    <property type="entry name" value="Homeodomain-like"/>
    <property type="match status" value="1"/>
</dbReference>
<dbReference type="InterPro" id="IPR009057">
    <property type="entry name" value="Homeodomain-like_sf"/>
</dbReference>
<comment type="caution">
    <text evidence="6">The sequence shown here is derived from an EMBL/GenBank/DDBJ whole genome shotgun (WGS) entry which is preliminary data.</text>
</comment>
<keyword evidence="3" id="KW-0804">Transcription</keyword>
<dbReference type="EMBL" id="WAGX01000004">
    <property type="protein sequence ID" value="KAB1440081.1"/>
    <property type="molecule type" value="Genomic_DNA"/>
</dbReference>
<evidence type="ECO:0000256" key="4">
    <source>
        <dbReference type="SAM" id="Phobius"/>
    </source>
</evidence>
<keyword evidence="4" id="KW-0812">Transmembrane</keyword>
<evidence type="ECO:0000256" key="2">
    <source>
        <dbReference type="ARBA" id="ARBA00023125"/>
    </source>
</evidence>
<dbReference type="AlphaFoldDB" id="A0A7V7QMW6"/>
<keyword evidence="2" id="KW-0238">DNA-binding</keyword>
<dbReference type="Proteomes" id="UP000461768">
    <property type="component" value="Unassembled WGS sequence"/>
</dbReference>
<dbReference type="PROSITE" id="PS00041">
    <property type="entry name" value="HTH_ARAC_FAMILY_1"/>
    <property type="match status" value="1"/>
</dbReference>
<accession>A0A7V7QMW6</accession>
<evidence type="ECO:0000259" key="5">
    <source>
        <dbReference type="PROSITE" id="PS01124"/>
    </source>
</evidence>
<dbReference type="PANTHER" id="PTHR43280">
    <property type="entry name" value="ARAC-FAMILY TRANSCRIPTIONAL REGULATOR"/>
    <property type="match status" value="1"/>
</dbReference>
<dbReference type="Pfam" id="PF12833">
    <property type="entry name" value="HTH_18"/>
    <property type="match status" value="1"/>
</dbReference>
<protein>
    <submittedName>
        <fullName evidence="6">Helix-turn-helix transcriptional regulator</fullName>
    </submittedName>
</protein>
<keyword evidence="7" id="KW-1185">Reference proteome</keyword>
<feature type="transmembrane region" description="Helical" evidence="4">
    <location>
        <begin position="40"/>
        <end position="60"/>
    </location>
</feature>
<reference evidence="6 7" key="2">
    <citation type="submission" date="2020-02" db="EMBL/GenBank/DDBJ databases">
        <title>Candidatus Galacturonibacter soehngenii shows hetero-acetogenic catabolism of galacturonic acid but lacks a canonical carbon monoxide dehydrogenase/acetyl-CoA synthase complex.</title>
        <authorList>
            <person name="Diender M."/>
            <person name="Stouten G.R."/>
            <person name="Petersen J.F."/>
            <person name="Nielsen P.H."/>
            <person name="Dueholm M.S."/>
            <person name="Pronk J.T."/>
            <person name="Van Loosdrecht M.C.M."/>
        </authorList>
    </citation>
    <scope>NUCLEOTIDE SEQUENCE [LARGE SCALE GENOMIC DNA]</scope>
    <source>
        <strain evidence="6">GalUA</strain>
    </source>
</reference>
<keyword evidence="1" id="KW-0805">Transcription regulation</keyword>
<dbReference type="GO" id="GO:0003700">
    <property type="term" value="F:DNA-binding transcription factor activity"/>
    <property type="evidence" value="ECO:0007669"/>
    <property type="project" value="InterPro"/>
</dbReference>
<proteinExistence type="predicted"/>
<name>A0A7V7QMW6_9FIRM</name>
<evidence type="ECO:0000313" key="6">
    <source>
        <dbReference type="EMBL" id="KAB1440081.1"/>
    </source>
</evidence>
<dbReference type="SMART" id="SM00342">
    <property type="entry name" value="HTH_ARAC"/>
    <property type="match status" value="1"/>
</dbReference>
<feature type="transmembrane region" description="Helical" evidence="4">
    <location>
        <begin position="321"/>
        <end position="342"/>
    </location>
</feature>